<dbReference type="InterPro" id="IPR052159">
    <property type="entry name" value="Competence_DNA_uptake"/>
</dbReference>
<dbReference type="RefSeq" id="WP_089058163.1">
    <property type="nucleotide sequence ID" value="NZ_MUHD01000020.1"/>
</dbReference>
<name>A0ABX4CVI1_9FLAO</name>
<dbReference type="PANTHER" id="PTHR30619:SF1">
    <property type="entry name" value="RECOMBINATION PROTEIN 2"/>
    <property type="match status" value="1"/>
</dbReference>
<comment type="caution">
    <text evidence="2">The sequence shown here is derived from an EMBL/GenBank/DDBJ whole genome shotgun (WGS) entry which is preliminary data.</text>
</comment>
<keyword evidence="3" id="KW-1185">Reference proteome</keyword>
<organism evidence="2 3">
    <name type="scientific">Flavobacterium plurextorum</name>
    <dbReference type="NCBI Taxonomy" id="1114867"/>
    <lineage>
        <taxon>Bacteria</taxon>
        <taxon>Pseudomonadati</taxon>
        <taxon>Bacteroidota</taxon>
        <taxon>Flavobacteriia</taxon>
        <taxon>Flavobacteriales</taxon>
        <taxon>Flavobacteriaceae</taxon>
        <taxon>Flavobacterium</taxon>
    </lineage>
</organism>
<dbReference type="SUPFAM" id="SSF56281">
    <property type="entry name" value="Metallo-hydrolase/oxidoreductase"/>
    <property type="match status" value="1"/>
</dbReference>
<sequence length="369" mass="42027">MIGPKKNEVEITLIGTGGGYGECILIKLGESDWLIVDSCINPETKEPLPIEYLKSIGVDFTNQVKQVICTHWHDDHIKGMSRILELCPNADFSPTRVNDIPKFLQFIGFDEKINSQRGFRSTEEFSKCLKILNKRTKKNIARRLNADTVIYQGKIDATFFEIYAISPSESVVTNFDKEIGNLIEIVAKKKRTVIHKKPNETSVAILVKFLDQRIILGGDLEVGTDPNEGWLDVLNNVKVIDHIKAQLFKLPHHGSENGYDIRIFEKLIEKNSILKLTPWNHGSKLPTGEMIDNYTVHSSEIFITSPIISNKKPKAKQRSKEISKIIQDFNRTLEEVKFTEGIITSRFDYINPTGWHTQIYRNAYKIGGQ</sequence>
<evidence type="ECO:0000313" key="3">
    <source>
        <dbReference type="Proteomes" id="UP000198381"/>
    </source>
</evidence>
<evidence type="ECO:0000259" key="1">
    <source>
        <dbReference type="Pfam" id="PF00753"/>
    </source>
</evidence>
<reference evidence="2 3" key="1">
    <citation type="submission" date="2016-11" db="EMBL/GenBank/DDBJ databases">
        <title>Whole genomes of Flavobacteriaceae.</title>
        <authorList>
            <person name="Stine C."/>
            <person name="Li C."/>
            <person name="Tadesse D."/>
        </authorList>
    </citation>
    <scope>NUCLEOTIDE SEQUENCE [LARGE SCALE GENOMIC DNA]</scope>
    <source>
        <strain evidence="2 3">CCUG 60112</strain>
    </source>
</reference>
<proteinExistence type="predicted"/>
<dbReference type="Pfam" id="PF00753">
    <property type="entry name" value="Lactamase_B"/>
    <property type="match status" value="1"/>
</dbReference>
<dbReference type="Proteomes" id="UP000198381">
    <property type="component" value="Unassembled WGS sequence"/>
</dbReference>
<dbReference type="Gene3D" id="3.60.15.10">
    <property type="entry name" value="Ribonuclease Z/Hydroxyacylglutathione hydrolase-like"/>
    <property type="match status" value="1"/>
</dbReference>
<dbReference type="EMBL" id="MUHD01000020">
    <property type="protein sequence ID" value="OXB07364.1"/>
    <property type="molecule type" value="Genomic_DNA"/>
</dbReference>
<dbReference type="PANTHER" id="PTHR30619">
    <property type="entry name" value="DNA INTERNALIZATION/COMPETENCE PROTEIN COMEC/REC2"/>
    <property type="match status" value="1"/>
</dbReference>
<evidence type="ECO:0000313" key="2">
    <source>
        <dbReference type="EMBL" id="OXB07364.1"/>
    </source>
</evidence>
<feature type="domain" description="Metallo-beta-lactamase" evidence="1">
    <location>
        <begin position="17"/>
        <end position="256"/>
    </location>
</feature>
<gene>
    <name evidence="2" type="ORF">B0A81_11475</name>
</gene>
<accession>A0ABX4CVI1</accession>
<dbReference type="InterPro" id="IPR036866">
    <property type="entry name" value="RibonucZ/Hydroxyglut_hydro"/>
</dbReference>
<dbReference type="InterPro" id="IPR001279">
    <property type="entry name" value="Metallo-B-lactamas"/>
</dbReference>
<protein>
    <recommendedName>
        <fullName evidence="1">Metallo-beta-lactamase domain-containing protein</fullName>
    </recommendedName>
</protein>